<evidence type="ECO:0000313" key="18">
    <source>
        <dbReference type="EMBL" id="RGW41717.1"/>
    </source>
</evidence>
<dbReference type="EMBL" id="QSFZ01000003">
    <property type="protein sequence ID" value="RHA93568.1"/>
    <property type="molecule type" value="Genomic_DNA"/>
</dbReference>
<evidence type="ECO:0000256" key="6">
    <source>
        <dbReference type="ARBA" id="ARBA00022989"/>
    </source>
</evidence>
<evidence type="ECO:0000313" key="23">
    <source>
        <dbReference type="EMBL" id="RHA93568.1"/>
    </source>
</evidence>
<dbReference type="Proteomes" id="UP001197684">
    <property type="component" value="Unassembled WGS sequence"/>
</dbReference>
<dbReference type="EMBL" id="JRFS01000002">
    <property type="protein sequence ID" value="PWE84724.1"/>
    <property type="molecule type" value="Genomic_DNA"/>
</dbReference>
<comment type="similarity">
    <text evidence="2">Belongs to the MreD family.</text>
</comment>
<protein>
    <submittedName>
        <fullName evidence="10">Rod shape-determining protein MreD</fullName>
    </submittedName>
</protein>
<reference evidence="11" key="8">
    <citation type="submission" date="2021-10" db="EMBL/GenBank/DDBJ databases">
        <title>Collection of gut derived symbiotic bacterial strains cultured from healthy donors.</title>
        <authorList>
            <person name="Lin H."/>
            <person name="Littmann E."/>
            <person name="Kohout C."/>
            <person name="Pamer E.G."/>
        </authorList>
    </citation>
    <scope>NUCLEOTIDE SEQUENCE</scope>
    <source>
        <strain evidence="12">DFI.7.28A</strain>
        <strain evidence="11">DFI.9.42</strain>
    </source>
</reference>
<keyword evidence="3" id="KW-1003">Cell membrane</keyword>
<dbReference type="Proteomes" id="UP000245905">
    <property type="component" value="Unassembled WGS sequence"/>
</dbReference>
<evidence type="ECO:0000256" key="4">
    <source>
        <dbReference type="ARBA" id="ARBA00022692"/>
    </source>
</evidence>
<evidence type="ECO:0000313" key="29">
    <source>
        <dbReference type="Proteomes" id="UP000095673"/>
    </source>
</evidence>
<evidence type="ECO:0000313" key="33">
    <source>
        <dbReference type="Proteomes" id="UP000283721"/>
    </source>
</evidence>
<evidence type="ECO:0000313" key="13">
    <source>
        <dbReference type="EMBL" id="MCC2745603.1"/>
    </source>
</evidence>
<dbReference type="EMBL" id="QRXG01000011">
    <property type="protein sequence ID" value="RGT81296.1"/>
    <property type="molecule type" value="Genomic_DNA"/>
</dbReference>
<dbReference type="Proteomes" id="UP000286581">
    <property type="component" value="Unassembled WGS sequence"/>
</dbReference>
<keyword evidence="7 8" id="KW-0472">Membrane</keyword>
<dbReference type="PIRSF" id="PIRSF037497">
    <property type="entry name" value="MreD_Clostridium/Treponema_prd"/>
    <property type="match status" value="1"/>
</dbReference>
<dbReference type="Proteomes" id="UP000260970">
    <property type="component" value="Unassembled WGS sequence"/>
</dbReference>
<evidence type="ECO:0000313" key="28">
    <source>
        <dbReference type="Proteomes" id="UP000049472"/>
    </source>
</evidence>
<dbReference type="Proteomes" id="UP000095673">
    <property type="component" value="Unassembled WGS sequence"/>
</dbReference>
<evidence type="ECO:0000313" key="25">
    <source>
        <dbReference type="EMBL" id="RHL08168.1"/>
    </source>
</evidence>
<dbReference type="EMBL" id="QSAE01000001">
    <property type="protein sequence ID" value="RGW41717.1"/>
    <property type="molecule type" value="Genomic_DNA"/>
</dbReference>
<dbReference type="InterPro" id="IPR017225">
    <property type="entry name" value="Cell_shape_determin_MreD_prd"/>
</dbReference>
<evidence type="ECO:0000313" key="34">
    <source>
        <dbReference type="Proteomes" id="UP000284296"/>
    </source>
</evidence>
<feature type="transmembrane region" description="Helical" evidence="8">
    <location>
        <begin position="127"/>
        <end position="153"/>
    </location>
</feature>
<feature type="transmembrane region" description="Helical" evidence="8">
    <location>
        <begin position="52"/>
        <end position="80"/>
    </location>
</feature>
<dbReference type="OrthoDB" id="9796616at2"/>
<dbReference type="EMBL" id="QRKN01000001">
    <property type="protein sequence ID" value="RHI25277.1"/>
    <property type="molecule type" value="Genomic_DNA"/>
</dbReference>
<evidence type="ECO:0000313" key="36">
    <source>
        <dbReference type="Proteomes" id="UP000285865"/>
    </source>
</evidence>
<sequence>MRRRIVLFIIITLCFLLQTTLFKTLSFANISPNLLIIAVSSFGFMRGKKEGLWVGFFCGLLIDIFCGNYIGLYALIYMYIGFINGLFQKRFYPDDIKLPMLLIGGSDLFYNLVVYFFMFLLRGRFSFLYYLKSIIIPEFVYTMVISILLYLVFLKLNQKLEAHEKRRAKKFDL</sequence>
<evidence type="ECO:0000313" key="26">
    <source>
        <dbReference type="EMBL" id="RHL83197.1"/>
    </source>
</evidence>
<accession>A0A0M6WK96</accession>
<dbReference type="Proteomes" id="UP000285209">
    <property type="component" value="Unassembled WGS sequence"/>
</dbReference>
<dbReference type="Proteomes" id="UP000286220">
    <property type="component" value="Unassembled WGS sequence"/>
</dbReference>
<evidence type="ECO:0000256" key="3">
    <source>
        <dbReference type="ARBA" id="ARBA00022475"/>
    </source>
</evidence>
<dbReference type="EMBL" id="QSEN01000001">
    <property type="protein sequence ID" value="RGZ77041.1"/>
    <property type="molecule type" value="Genomic_DNA"/>
</dbReference>
<evidence type="ECO:0000313" key="15">
    <source>
        <dbReference type="EMBL" id="PWE84724.1"/>
    </source>
</evidence>
<reference evidence="28" key="2">
    <citation type="submission" date="2015-05" db="EMBL/GenBank/DDBJ databases">
        <authorList>
            <consortium name="Pathogen Informatics"/>
        </authorList>
    </citation>
    <scope>NUCLEOTIDE SEQUENCE [LARGE SCALE GENOMIC DNA]</scope>
    <source>
        <strain evidence="10 29">2789STDY5834968</strain>
        <strain evidence="28">T1-815</strain>
    </source>
</reference>
<dbReference type="AlphaFoldDB" id="A0A0M6WK96"/>
<dbReference type="GO" id="GO:0005886">
    <property type="term" value="C:plasma membrane"/>
    <property type="evidence" value="ECO:0007669"/>
    <property type="project" value="UniProtKB-SubCell"/>
</dbReference>
<dbReference type="InterPro" id="IPR007227">
    <property type="entry name" value="Cell_shape_determining_MreD"/>
</dbReference>
<reference evidence="9" key="3">
    <citation type="submission" date="2015-05" db="EMBL/GenBank/DDBJ databases">
        <authorList>
            <person name="Wang D.B."/>
            <person name="Wang M."/>
        </authorList>
    </citation>
    <scope>NUCLEOTIDE SEQUENCE [LARGE SCALE GENOMIC DNA]</scope>
    <source>
        <strain evidence="9">T1-815</strain>
    </source>
</reference>
<organism evidence="9 28">
    <name type="scientific">Agathobacter rectalis</name>
    <dbReference type="NCBI Taxonomy" id="39491"/>
    <lineage>
        <taxon>Bacteria</taxon>
        <taxon>Bacillati</taxon>
        <taxon>Bacillota</taxon>
        <taxon>Clostridia</taxon>
        <taxon>Lachnospirales</taxon>
        <taxon>Lachnospiraceae</taxon>
        <taxon>Agathobacter</taxon>
    </lineage>
</organism>
<evidence type="ECO:0000313" key="32">
    <source>
        <dbReference type="Proteomes" id="UP000283431"/>
    </source>
</evidence>
<dbReference type="RefSeq" id="WP_055061646.1">
    <property type="nucleotide sequence ID" value="NZ_AP031452.1"/>
</dbReference>
<dbReference type="EMBL" id="JAJCJQ010000001">
    <property type="protein sequence ID" value="MCB6959442.1"/>
    <property type="molecule type" value="Genomic_DNA"/>
</dbReference>
<dbReference type="Proteomes" id="UP001197741">
    <property type="component" value="Unassembled WGS sequence"/>
</dbReference>
<reference evidence="27 41" key="5">
    <citation type="submission" date="2019-08" db="EMBL/GenBank/DDBJ databases">
        <authorList>
            <person name="Duncan S."/>
            <person name="Walker A."/>
        </authorList>
    </citation>
    <scope>NUCLEOTIDE SEQUENCE [LARGE SCALE GENOMIC DNA]</scope>
    <source>
        <strain evidence="27 41">L2-21</strain>
    </source>
</reference>
<dbReference type="Proteomes" id="UP000284296">
    <property type="component" value="Unassembled WGS sequence"/>
</dbReference>
<evidence type="ECO:0000313" key="10">
    <source>
        <dbReference type="EMBL" id="CUM79457.1"/>
    </source>
</evidence>
<keyword evidence="28" id="KW-1185">Reference proteome</keyword>
<evidence type="ECO:0000313" key="39">
    <source>
        <dbReference type="Proteomes" id="UP000286341"/>
    </source>
</evidence>
<dbReference type="Proteomes" id="UP001212823">
    <property type="component" value="Unassembled WGS sequence"/>
</dbReference>
<dbReference type="EMBL" id="VSTG01000001">
    <property type="protein sequence ID" value="TYL60238.1"/>
    <property type="molecule type" value="Genomic_DNA"/>
</dbReference>
<evidence type="ECO:0000313" key="12">
    <source>
        <dbReference type="EMBL" id="MCB6959442.1"/>
    </source>
</evidence>
<evidence type="ECO:0000313" key="38">
    <source>
        <dbReference type="Proteomes" id="UP000286220"/>
    </source>
</evidence>
<dbReference type="EMBL" id="QSFB01000001">
    <property type="protein sequence ID" value="RHA16489.1"/>
    <property type="molecule type" value="Genomic_DNA"/>
</dbReference>
<evidence type="ECO:0000313" key="21">
    <source>
        <dbReference type="EMBL" id="RGZ95772.1"/>
    </source>
</evidence>
<evidence type="ECO:0000256" key="8">
    <source>
        <dbReference type="SAM" id="Phobius"/>
    </source>
</evidence>
<evidence type="ECO:0000313" key="16">
    <source>
        <dbReference type="EMBL" id="RGN26476.1"/>
    </source>
</evidence>
<evidence type="ECO:0000313" key="19">
    <source>
        <dbReference type="EMBL" id="RGZ20066.1"/>
    </source>
</evidence>
<feature type="transmembrane region" description="Helical" evidence="8">
    <location>
        <begin position="101"/>
        <end position="121"/>
    </location>
</feature>
<dbReference type="EMBL" id="QSES01000001">
    <property type="protein sequence ID" value="RGZ95772.1"/>
    <property type="molecule type" value="Genomic_DNA"/>
</dbReference>
<evidence type="ECO:0000313" key="22">
    <source>
        <dbReference type="EMBL" id="RHA16489.1"/>
    </source>
</evidence>
<dbReference type="Proteomes" id="UP000266698">
    <property type="component" value="Unassembled WGS sequence"/>
</dbReference>
<dbReference type="Proteomes" id="UP000283721">
    <property type="component" value="Unassembled WGS sequence"/>
</dbReference>
<evidence type="ECO:0000313" key="20">
    <source>
        <dbReference type="EMBL" id="RGZ77041.1"/>
    </source>
</evidence>
<evidence type="ECO:0000256" key="1">
    <source>
        <dbReference type="ARBA" id="ARBA00004651"/>
    </source>
</evidence>
<evidence type="ECO:0000313" key="27">
    <source>
        <dbReference type="EMBL" id="TYL60238.1"/>
    </source>
</evidence>
<dbReference type="EMBL" id="JAJCJK010000008">
    <property type="protein sequence ID" value="MCB6938180.1"/>
    <property type="molecule type" value="Genomic_DNA"/>
</dbReference>
<dbReference type="EMBL" id="QSUG01000001">
    <property type="protein sequence ID" value="RGN26476.1"/>
    <property type="molecule type" value="Genomic_DNA"/>
</dbReference>
<dbReference type="Proteomes" id="UP000324325">
    <property type="component" value="Unassembled WGS sequence"/>
</dbReference>
<evidence type="ECO:0000313" key="14">
    <source>
        <dbReference type="EMBL" id="MDB8016785.1"/>
    </source>
</evidence>
<proteinExistence type="inferred from homology"/>
<evidence type="ECO:0000313" key="30">
    <source>
        <dbReference type="Proteomes" id="UP000245905"/>
    </source>
</evidence>
<evidence type="ECO:0000256" key="2">
    <source>
        <dbReference type="ARBA" id="ARBA00007776"/>
    </source>
</evidence>
<evidence type="ECO:0000256" key="5">
    <source>
        <dbReference type="ARBA" id="ARBA00022960"/>
    </source>
</evidence>
<evidence type="ECO:0000313" key="9">
    <source>
        <dbReference type="EMBL" id="CRL36681.1"/>
    </source>
</evidence>
<dbReference type="NCBIfam" id="TIGR03426">
    <property type="entry name" value="shape_MreD"/>
    <property type="match status" value="1"/>
</dbReference>
<reference evidence="27 41" key="6">
    <citation type="submission" date="2019-09" db="EMBL/GenBank/DDBJ databases">
        <title>Strain-level analysis of Eubacterium rectale using genomes from metagenomes.</title>
        <authorList>
            <person name="Karcher N."/>
            <person name="Segata N."/>
        </authorList>
    </citation>
    <scope>NUCLEOTIDE SEQUENCE [LARGE SCALE GENOMIC DNA]</scope>
    <source>
        <strain evidence="27 41">L2-21</strain>
    </source>
</reference>
<dbReference type="Proteomes" id="UP000285865">
    <property type="component" value="Unassembled WGS sequence"/>
</dbReference>
<dbReference type="GO" id="GO:0008360">
    <property type="term" value="P:regulation of cell shape"/>
    <property type="evidence" value="ECO:0007669"/>
    <property type="project" value="UniProtKB-KW"/>
</dbReference>
<evidence type="ECO:0000313" key="35">
    <source>
        <dbReference type="Proteomes" id="UP000285209"/>
    </source>
</evidence>
<name>A0A0M6WK96_9FIRM</name>
<dbReference type="EMBL" id="QRPB01000001">
    <property type="protein sequence ID" value="RHL83197.1"/>
    <property type="molecule type" value="Genomic_DNA"/>
</dbReference>
<reference evidence="31 32" key="4">
    <citation type="submission" date="2018-08" db="EMBL/GenBank/DDBJ databases">
        <title>A genome reference for cultivated species of the human gut microbiota.</title>
        <authorList>
            <person name="Zou Y."/>
            <person name="Xue W."/>
            <person name="Luo G."/>
        </authorList>
    </citation>
    <scope>NUCLEOTIDE SEQUENCE [LARGE SCALE GENOMIC DNA]</scope>
    <source>
        <strain evidence="18 40">AF12-8</strain>
        <strain evidence="17 34">AF18-16LB</strain>
        <strain evidence="26">AF36-2BH</strain>
        <strain evidence="25 37">AF39-14AC</strain>
        <strain evidence="24 36">AM16-11</strain>
        <strain evidence="23 38">AM42-17AT</strain>
        <strain evidence="22 39">AM44-1AT</strain>
        <strain evidence="21 33">AM47-6BH</strain>
        <strain evidence="20 32">AM48-7</strain>
        <strain evidence="19 35">AM54-25XD</strain>
        <strain evidence="16 31">OM05-6AA</strain>
    </source>
</reference>
<comment type="subcellular location">
    <subcellularLocation>
        <location evidence="1">Cell membrane</location>
        <topology evidence="1">Multi-pass membrane protein</topology>
    </subcellularLocation>
</comment>
<evidence type="ECO:0000313" key="37">
    <source>
        <dbReference type="Proteomes" id="UP000286181"/>
    </source>
</evidence>
<dbReference type="EMBL" id="CVRQ01000018">
    <property type="protein sequence ID" value="CRL36681.1"/>
    <property type="molecule type" value="Genomic_DNA"/>
</dbReference>
<gene>
    <name evidence="11" type="primary">mreD</name>
    <name evidence="26" type="ORF">DW001_00515</name>
    <name evidence="25" type="ORF">DW038_01795</name>
    <name evidence="24" type="ORF">DW172_00885</name>
    <name evidence="23" type="ORF">DW912_04545</name>
    <name evidence="22" type="ORF">DW948_00785</name>
    <name evidence="21" type="ORF">DW967_00925</name>
    <name evidence="20" type="ORF">DW975_01540</name>
    <name evidence="18" type="ORF">DWV78_00715</name>
    <name evidence="17" type="ORF">DWX06_07780</name>
    <name evidence="19" type="ORF">DXA03_00730</name>
    <name evidence="16" type="ORF">DXB72_00670</name>
    <name evidence="10" type="ORF">ERS852580_00569</name>
    <name evidence="27" type="ORF">FYL37_01145</name>
    <name evidence="15" type="ORF">LD38_01230</name>
    <name evidence="11" type="ORF">LIZ56_07090</name>
    <name evidence="12" type="ORF">LIZ82_00835</name>
    <name evidence="13" type="ORF">LK487_00905</name>
    <name evidence="14" type="ORF">PNE45_01870</name>
    <name evidence="9" type="ORF">T1815_13901</name>
</gene>
<evidence type="ECO:0000313" key="31">
    <source>
        <dbReference type="Proteomes" id="UP000260970"/>
    </source>
</evidence>
<keyword evidence="6 8" id="KW-1133">Transmembrane helix</keyword>
<reference evidence="14" key="9">
    <citation type="submission" date="2023-01" db="EMBL/GenBank/DDBJ databases">
        <title>Human gut microbiome strain richness.</title>
        <authorList>
            <person name="Chen-Liaw A."/>
        </authorList>
    </citation>
    <scope>NUCLEOTIDE SEQUENCE</scope>
    <source>
        <strain evidence="14">1001283st1_D2_1001283B150209_150212</strain>
    </source>
</reference>
<evidence type="ECO:0000313" key="17">
    <source>
        <dbReference type="EMBL" id="RGT81296.1"/>
    </source>
</evidence>
<dbReference type="Proteomes" id="UP000049472">
    <property type="component" value="Unassembled WGS sequence"/>
</dbReference>
<dbReference type="Proteomes" id="UP000286341">
    <property type="component" value="Unassembled WGS sequence"/>
</dbReference>
<dbReference type="EMBL" id="JAQLYE010000002">
    <property type="protein sequence ID" value="MDB8016785.1"/>
    <property type="molecule type" value="Genomic_DNA"/>
</dbReference>
<evidence type="ECO:0000313" key="40">
    <source>
        <dbReference type="Proteomes" id="UP000286581"/>
    </source>
</evidence>
<keyword evidence="5" id="KW-0133">Cell shape</keyword>
<dbReference type="Pfam" id="PF04093">
    <property type="entry name" value="MreD"/>
    <property type="match status" value="1"/>
</dbReference>
<dbReference type="Proteomes" id="UP000286181">
    <property type="component" value="Unassembled WGS sequence"/>
</dbReference>
<evidence type="ECO:0000313" key="11">
    <source>
        <dbReference type="EMBL" id="MCB6938180.1"/>
    </source>
</evidence>
<evidence type="ECO:0000313" key="41">
    <source>
        <dbReference type="Proteomes" id="UP000324325"/>
    </source>
</evidence>
<dbReference type="EMBL" id="QROF01000001">
    <property type="protein sequence ID" value="RHL08168.1"/>
    <property type="molecule type" value="Genomic_DNA"/>
</dbReference>
<reference evidence="13" key="7">
    <citation type="submission" date="2021-10" db="EMBL/GenBank/DDBJ databases">
        <title>Collection of gut derived symbiotic bacterial strains cultured from healthy donors.</title>
        <authorList>
            <person name="Lin H."/>
            <person name="Littmann E."/>
            <person name="Claire K."/>
            <person name="Pamer E."/>
        </authorList>
    </citation>
    <scope>NUCLEOTIDE SEQUENCE</scope>
    <source>
        <strain evidence="13">MSK.22.92</strain>
    </source>
</reference>
<dbReference type="EMBL" id="JAJFBX010000001">
    <property type="protein sequence ID" value="MCC2745603.1"/>
    <property type="molecule type" value="Genomic_DNA"/>
</dbReference>
<keyword evidence="4 8" id="KW-0812">Transmembrane</keyword>
<evidence type="ECO:0000256" key="7">
    <source>
        <dbReference type="ARBA" id="ARBA00023136"/>
    </source>
</evidence>
<dbReference type="Proteomes" id="UP000283431">
    <property type="component" value="Unassembled WGS sequence"/>
</dbReference>
<reference evidence="15 30" key="1">
    <citation type="submission" date="2014-09" db="EMBL/GenBank/DDBJ databases">
        <title>Butyrate-producing bacteria isolated from human gut.</title>
        <authorList>
            <person name="Zhang Q."/>
            <person name="Zhao L."/>
        </authorList>
    </citation>
    <scope>NUCLEOTIDE SEQUENCE [LARGE SCALE GENOMIC DNA]</scope>
    <source>
        <strain evidence="15 30">R22</strain>
    </source>
</reference>
<dbReference type="EMBL" id="CYXM01000002">
    <property type="protein sequence ID" value="CUM79457.1"/>
    <property type="molecule type" value="Genomic_DNA"/>
</dbReference>
<evidence type="ECO:0000313" key="24">
    <source>
        <dbReference type="EMBL" id="RHI25277.1"/>
    </source>
</evidence>
<dbReference type="Proteomes" id="UP001197847">
    <property type="component" value="Unassembled WGS sequence"/>
</dbReference>
<dbReference type="EMBL" id="QSDV01000001">
    <property type="protein sequence ID" value="RGZ20066.1"/>
    <property type="molecule type" value="Genomic_DNA"/>
</dbReference>